<organism evidence="9 10">
    <name type="scientific">Ascodesmis nigricans</name>
    <dbReference type="NCBI Taxonomy" id="341454"/>
    <lineage>
        <taxon>Eukaryota</taxon>
        <taxon>Fungi</taxon>
        <taxon>Dikarya</taxon>
        <taxon>Ascomycota</taxon>
        <taxon>Pezizomycotina</taxon>
        <taxon>Pezizomycetes</taxon>
        <taxon>Pezizales</taxon>
        <taxon>Ascodesmidaceae</taxon>
        <taxon>Ascodesmis</taxon>
    </lineage>
</organism>
<feature type="compositionally biased region" description="Polar residues" evidence="6">
    <location>
        <begin position="42"/>
        <end position="52"/>
    </location>
</feature>
<gene>
    <name evidence="9" type="ORF">EX30DRAFT_266019</name>
</gene>
<dbReference type="InParanoid" id="A0A4S2MHL8"/>
<feature type="transmembrane region" description="Helical" evidence="7">
    <location>
        <begin position="132"/>
        <end position="151"/>
    </location>
</feature>
<comment type="similarity">
    <text evidence="2">Belongs to the major facilitator superfamily.</text>
</comment>
<dbReference type="Gene3D" id="1.20.1250.20">
    <property type="entry name" value="MFS general substrate transporter like domains"/>
    <property type="match status" value="1"/>
</dbReference>
<reference evidence="9 10" key="1">
    <citation type="submission" date="2019-04" db="EMBL/GenBank/DDBJ databases">
        <title>Comparative genomics and transcriptomics to analyze fruiting body development in filamentous ascomycetes.</title>
        <authorList>
            <consortium name="DOE Joint Genome Institute"/>
            <person name="Lutkenhaus R."/>
            <person name="Traeger S."/>
            <person name="Breuer J."/>
            <person name="Kuo A."/>
            <person name="Lipzen A."/>
            <person name="Pangilinan J."/>
            <person name="Dilworth D."/>
            <person name="Sandor L."/>
            <person name="Poggeler S."/>
            <person name="Barry K."/>
            <person name="Grigoriev I.V."/>
            <person name="Nowrousian M."/>
        </authorList>
    </citation>
    <scope>NUCLEOTIDE SEQUENCE [LARGE SCALE GENOMIC DNA]</scope>
    <source>
        <strain evidence="9 10">CBS 389.68</strain>
    </source>
</reference>
<dbReference type="InterPro" id="IPR036259">
    <property type="entry name" value="MFS_trans_sf"/>
</dbReference>
<dbReference type="CDD" id="cd17323">
    <property type="entry name" value="MFS_Tpo1_MDR_like"/>
    <property type="match status" value="1"/>
</dbReference>
<dbReference type="OrthoDB" id="5296287at2759"/>
<dbReference type="FunCoup" id="A0A4S2MHL8">
    <property type="interactions" value="7"/>
</dbReference>
<evidence type="ECO:0000259" key="8">
    <source>
        <dbReference type="PROSITE" id="PS50850"/>
    </source>
</evidence>
<evidence type="ECO:0000256" key="1">
    <source>
        <dbReference type="ARBA" id="ARBA00004141"/>
    </source>
</evidence>
<evidence type="ECO:0000256" key="4">
    <source>
        <dbReference type="ARBA" id="ARBA00022989"/>
    </source>
</evidence>
<evidence type="ECO:0000256" key="5">
    <source>
        <dbReference type="ARBA" id="ARBA00023136"/>
    </source>
</evidence>
<feature type="transmembrane region" description="Helical" evidence="7">
    <location>
        <begin position="436"/>
        <end position="457"/>
    </location>
</feature>
<keyword evidence="5 7" id="KW-0472">Membrane</keyword>
<dbReference type="PANTHER" id="PTHR23502">
    <property type="entry name" value="MAJOR FACILITATOR SUPERFAMILY"/>
    <property type="match status" value="1"/>
</dbReference>
<keyword evidence="10" id="KW-1185">Reference proteome</keyword>
<feature type="transmembrane region" description="Helical" evidence="7">
    <location>
        <begin position="95"/>
        <end position="112"/>
    </location>
</feature>
<dbReference type="GO" id="GO:0016020">
    <property type="term" value="C:membrane"/>
    <property type="evidence" value="ECO:0007669"/>
    <property type="project" value="UniProtKB-SubCell"/>
</dbReference>
<feature type="transmembrane region" description="Helical" evidence="7">
    <location>
        <begin position="251"/>
        <end position="271"/>
    </location>
</feature>
<keyword evidence="4 7" id="KW-1133">Transmembrane helix</keyword>
<dbReference type="Pfam" id="PF07690">
    <property type="entry name" value="MFS_1"/>
    <property type="match status" value="1"/>
</dbReference>
<dbReference type="InterPro" id="IPR020846">
    <property type="entry name" value="MFS_dom"/>
</dbReference>
<feature type="transmembrane region" description="Helical" evidence="7">
    <location>
        <begin position="365"/>
        <end position="384"/>
    </location>
</feature>
<accession>A0A4S2MHL8</accession>
<feature type="transmembrane region" description="Helical" evidence="7">
    <location>
        <begin position="405"/>
        <end position="424"/>
    </location>
</feature>
<comment type="subcellular location">
    <subcellularLocation>
        <location evidence="1">Membrane</location>
        <topology evidence="1">Multi-pass membrane protein</topology>
    </subcellularLocation>
</comment>
<feature type="transmembrane region" description="Helical" evidence="7">
    <location>
        <begin position="464"/>
        <end position="486"/>
    </location>
</feature>
<dbReference type="FunFam" id="1.20.1250.20:FF:000011">
    <property type="entry name" value="MFS multidrug transporter, putative"/>
    <property type="match status" value="1"/>
</dbReference>
<protein>
    <submittedName>
        <fullName evidence="9">MFS general substrate transporter</fullName>
    </submittedName>
</protein>
<evidence type="ECO:0000256" key="7">
    <source>
        <dbReference type="SAM" id="Phobius"/>
    </source>
</evidence>
<feature type="transmembrane region" description="Helical" evidence="7">
    <location>
        <begin position="188"/>
        <end position="207"/>
    </location>
</feature>
<evidence type="ECO:0000256" key="2">
    <source>
        <dbReference type="ARBA" id="ARBA00008335"/>
    </source>
</evidence>
<dbReference type="SUPFAM" id="SSF103473">
    <property type="entry name" value="MFS general substrate transporter"/>
    <property type="match status" value="1"/>
</dbReference>
<dbReference type="PROSITE" id="PS50850">
    <property type="entry name" value="MFS"/>
    <property type="match status" value="1"/>
</dbReference>
<sequence>MADVVDLERVLSRMSGFDPEIEMKKVRTLHDVEEGRGPEPSGVTSPNGTLTPSAEDEKQDAWARRPGQKDPNAVYWDGPDDPENPMNWPQWKKNVAIGIASSITFVTPLASSMFAPGVPQVMHEFKSTNTELASFVVSVYILGFAVGPLFLSPASELWGRNILYNVTNVCFCLCTVGCALAPNLNFLIGFRFLAGCFGAAPLTIGGGTITDVTTADQRGVAMALFSAGPLLGPVVGPIIGGFLTQAKGWRWVFWLLVILSGFMSAMTFLFLRETYAPTLLAARARKLRKSTGNQQLRSALASDLPAFTIFKQAIIRPLQLLFTSPIVFFLSLYTAVNYGYLFLLFTTFPTVFQNIYGFTTGTVGLAYLGLGLGSLLGLFAMGLISDRLLVRLTAKAGVRKPEFRLPPMIYGSALIPIGLFWYGWTAENHVQYMAPIIGTSFVGIGLLTTFMPVLTYLVDAFEAYSASALAAATVLRCVFGATLPIAGPKMYDQLGLGWGNSLLAFIAIALMPVPWVFNRYGE</sequence>
<feature type="domain" description="Major facilitator superfamily (MFS) profile" evidence="8">
    <location>
        <begin position="96"/>
        <end position="522"/>
    </location>
</feature>
<dbReference type="EMBL" id="ML220191">
    <property type="protein sequence ID" value="TGZ76252.1"/>
    <property type="molecule type" value="Genomic_DNA"/>
</dbReference>
<feature type="region of interest" description="Disordered" evidence="6">
    <location>
        <begin position="28"/>
        <end position="83"/>
    </location>
</feature>
<dbReference type="AlphaFoldDB" id="A0A4S2MHL8"/>
<feature type="transmembrane region" description="Helical" evidence="7">
    <location>
        <begin position="320"/>
        <end position="345"/>
    </location>
</feature>
<evidence type="ECO:0000313" key="9">
    <source>
        <dbReference type="EMBL" id="TGZ76252.1"/>
    </source>
</evidence>
<feature type="compositionally biased region" description="Basic and acidic residues" evidence="6">
    <location>
        <begin position="28"/>
        <end position="37"/>
    </location>
</feature>
<dbReference type="InterPro" id="IPR011701">
    <property type="entry name" value="MFS"/>
</dbReference>
<dbReference type="GO" id="GO:0022857">
    <property type="term" value="F:transmembrane transporter activity"/>
    <property type="evidence" value="ECO:0007669"/>
    <property type="project" value="InterPro"/>
</dbReference>
<evidence type="ECO:0000256" key="3">
    <source>
        <dbReference type="ARBA" id="ARBA00022692"/>
    </source>
</evidence>
<keyword evidence="3 7" id="KW-0812">Transmembrane</keyword>
<dbReference type="STRING" id="341454.A0A4S2MHL8"/>
<feature type="transmembrane region" description="Helical" evidence="7">
    <location>
        <begin position="163"/>
        <end position="182"/>
    </location>
</feature>
<feature type="transmembrane region" description="Helical" evidence="7">
    <location>
        <begin position="498"/>
        <end position="517"/>
    </location>
</feature>
<name>A0A4S2MHL8_9PEZI</name>
<evidence type="ECO:0000256" key="6">
    <source>
        <dbReference type="SAM" id="MobiDB-lite"/>
    </source>
</evidence>
<dbReference type="PANTHER" id="PTHR23502:SF68">
    <property type="entry name" value="MULTIDRUG TRANSPORTER, PUTATIVE (AFU_ORTHOLOGUE AFUA_3G01120)-RELATED"/>
    <property type="match status" value="1"/>
</dbReference>
<dbReference type="Proteomes" id="UP000298138">
    <property type="component" value="Unassembled WGS sequence"/>
</dbReference>
<proteinExistence type="inferred from homology"/>
<evidence type="ECO:0000313" key="10">
    <source>
        <dbReference type="Proteomes" id="UP000298138"/>
    </source>
</evidence>
<feature type="transmembrane region" description="Helical" evidence="7">
    <location>
        <begin position="219"/>
        <end position="239"/>
    </location>
</feature>